<organism evidence="7 8">
    <name type="scientific">Demequina activiva</name>
    <dbReference type="NCBI Taxonomy" id="1582364"/>
    <lineage>
        <taxon>Bacteria</taxon>
        <taxon>Bacillati</taxon>
        <taxon>Actinomycetota</taxon>
        <taxon>Actinomycetes</taxon>
        <taxon>Micrococcales</taxon>
        <taxon>Demequinaceae</taxon>
        <taxon>Demequina</taxon>
    </lineage>
</organism>
<name>A0A919PZZ1_9MICO</name>
<keyword evidence="4 6" id="KW-1133">Transmembrane helix</keyword>
<evidence type="ECO:0000313" key="7">
    <source>
        <dbReference type="EMBL" id="GIG53557.1"/>
    </source>
</evidence>
<feature type="transmembrane region" description="Helical" evidence="6">
    <location>
        <begin position="162"/>
        <end position="185"/>
    </location>
</feature>
<reference evidence="7" key="1">
    <citation type="submission" date="2021-01" db="EMBL/GenBank/DDBJ databases">
        <title>Whole genome shotgun sequence of Demequina activiva NBRC 110675.</title>
        <authorList>
            <person name="Komaki H."/>
            <person name="Tamura T."/>
        </authorList>
    </citation>
    <scope>NUCLEOTIDE SEQUENCE</scope>
    <source>
        <strain evidence="7">NBRC 110675</strain>
    </source>
</reference>
<evidence type="ECO:0000256" key="4">
    <source>
        <dbReference type="ARBA" id="ARBA00022989"/>
    </source>
</evidence>
<keyword evidence="5 6" id="KW-0472">Membrane</keyword>
<evidence type="ECO:0000256" key="3">
    <source>
        <dbReference type="ARBA" id="ARBA00022692"/>
    </source>
</evidence>
<feature type="transmembrane region" description="Helical" evidence="6">
    <location>
        <begin position="265"/>
        <end position="284"/>
    </location>
</feature>
<evidence type="ECO:0000256" key="6">
    <source>
        <dbReference type="SAM" id="Phobius"/>
    </source>
</evidence>
<feature type="transmembrane region" description="Helical" evidence="6">
    <location>
        <begin position="115"/>
        <end position="136"/>
    </location>
</feature>
<dbReference type="RefSeq" id="WP_203653008.1">
    <property type="nucleotide sequence ID" value="NZ_BONR01000001.1"/>
</dbReference>
<dbReference type="EMBL" id="BONR01000001">
    <property type="protein sequence ID" value="GIG53557.1"/>
    <property type="molecule type" value="Genomic_DNA"/>
</dbReference>
<keyword evidence="3 6" id="KW-0812">Transmembrane</keyword>
<gene>
    <name evidence="7" type="ORF">Dac01nite_03090</name>
</gene>
<evidence type="ECO:0000256" key="5">
    <source>
        <dbReference type="ARBA" id="ARBA00023136"/>
    </source>
</evidence>
<dbReference type="PANTHER" id="PTHR30213:SF1">
    <property type="entry name" value="INNER MEMBRANE PROTEIN YHJD"/>
    <property type="match status" value="1"/>
</dbReference>
<keyword evidence="8" id="KW-1185">Reference proteome</keyword>
<evidence type="ECO:0000256" key="2">
    <source>
        <dbReference type="ARBA" id="ARBA00022475"/>
    </source>
</evidence>
<proteinExistence type="predicted"/>
<feature type="transmembrane region" description="Helical" evidence="6">
    <location>
        <begin position="46"/>
        <end position="75"/>
    </location>
</feature>
<sequence length="488" mass="52347">MADRKEDSLVARGKGLVADAKTLKERFDLTHPGRTLERYSDRNGSVIAGGIAFFSLTSIAAGVLIAVTLASWFIAGDEELSSQIFDFVDQAVPGVVKDGPDDAGLVDPSTLQPTAVTGVVGFFAFLILFNTASRYVSGMRMGVWAMLEADDRSPLQGKLRDFAALVGIALMVVLGAGLQVATSVIADQVSQLLFDTAPQEWAVRLSGAAVMFLVDMAFAAIVLVYLGGVRLSRRSILVTLMVAAFGMGVLRQVMSLIISGVSNNAVLAPFAAIVTLLLFTNYTARIMLYSAAFLGTYRQLGPLTRDELAEPFLDWAVHQAGAQVEGTDPGVLRIDPGPEHVAIEMQRSTDGDITVARAAATGDPWPAMRTRSTRVAQRHAVFALAAVARKRAGIDRSLLVRSARDARLPDVTLSSTQDERFPFAVDFGGEELARFARASDAREATLYLAATIEEVVASVMEPDGGVLFGIPEGESPRLGDRVRAWLRR</sequence>
<evidence type="ECO:0008006" key="9">
    <source>
        <dbReference type="Google" id="ProtNLM"/>
    </source>
</evidence>
<feature type="transmembrane region" description="Helical" evidence="6">
    <location>
        <begin position="238"/>
        <end position="259"/>
    </location>
</feature>
<keyword evidence="2" id="KW-1003">Cell membrane</keyword>
<dbReference type="Proteomes" id="UP000652354">
    <property type="component" value="Unassembled WGS sequence"/>
</dbReference>
<comment type="subcellular location">
    <subcellularLocation>
        <location evidence="1">Cell membrane</location>
        <topology evidence="1">Multi-pass membrane protein</topology>
    </subcellularLocation>
</comment>
<comment type="caution">
    <text evidence="7">The sequence shown here is derived from an EMBL/GenBank/DDBJ whole genome shotgun (WGS) entry which is preliminary data.</text>
</comment>
<protein>
    <recommendedName>
        <fullName evidence="9">YihY/virulence factor BrkB family protein</fullName>
    </recommendedName>
</protein>
<accession>A0A919PZZ1</accession>
<dbReference type="AlphaFoldDB" id="A0A919PZZ1"/>
<dbReference type="PANTHER" id="PTHR30213">
    <property type="entry name" value="INNER MEMBRANE PROTEIN YHJD"/>
    <property type="match status" value="1"/>
</dbReference>
<dbReference type="GO" id="GO:0005886">
    <property type="term" value="C:plasma membrane"/>
    <property type="evidence" value="ECO:0007669"/>
    <property type="project" value="UniProtKB-SubCell"/>
</dbReference>
<dbReference type="InterPro" id="IPR017039">
    <property type="entry name" value="Virul_fac_BrkB"/>
</dbReference>
<dbReference type="Pfam" id="PF03631">
    <property type="entry name" value="Virul_fac_BrkB"/>
    <property type="match status" value="1"/>
</dbReference>
<evidence type="ECO:0000313" key="8">
    <source>
        <dbReference type="Proteomes" id="UP000652354"/>
    </source>
</evidence>
<feature type="transmembrane region" description="Helical" evidence="6">
    <location>
        <begin position="205"/>
        <end position="226"/>
    </location>
</feature>
<evidence type="ECO:0000256" key="1">
    <source>
        <dbReference type="ARBA" id="ARBA00004651"/>
    </source>
</evidence>